<name>A0A7Z2W0Z2_9BURK</name>
<proteinExistence type="inferred from homology"/>
<evidence type="ECO:0000259" key="18">
    <source>
        <dbReference type="Pfam" id="PF13807"/>
    </source>
</evidence>
<evidence type="ECO:0000256" key="11">
    <source>
        <dbReference type="ARBA" id="ARBA00023136"/>
    </source>
</evidence>
<dbReference type="Pfam" id="PF13614">
    <property type="entry name" value="AAA_31"/>
    <property type="match status" value="1"/>
</dbReference>
<feature type="domain" description="Polysaccharide chain length determinant N-terminal" evidence="16">
    <location>
        <begin position="37"/>
        <end position="129"/>
    </location>
</feature>
<feature type="domain" description="AAA" evidence="17">
    <location>
        <begin position="576"/>
        <end position="692"/>
    </location>
</feature>
<reference evidence="19 20" key="1">
    <citation type="submission" date="2020-04" db="EMBL/GenBank/DDBJ databases">
        <title>Genome sequencing of novel species.</title>
        <authorList>
            <person name="Heo J."/>
            <person name="Kim S.-J."/>
            <person name="Kim J.-S."/>
            <person name="Hong S.-B."/>
            <person name="Kwon S.-W."/>
        </authorList>
    </citation>
    <scope>NUCLEOTIDE SEQUENCE [LARGE SCALE GENOMIC DNA]</scope>
    <source>
        <strain evidence="19 20">GN2-R2</strain>
    </source>
</reference>
<dbReference type="PANTHER" id="PTHR32309:SF32">
    <property type="entry name" value="TYROSINE-PROTEIN KINASE ETK-RELATED"/>
    <property type="match status" value="1"/>
</dbReference>
<dbReference type="AlphaFoldDB" id="A0A7Z2W0Z2"/>
<dbReference type="GO" id="GO:0004715">
    <property type="term" value="F:non-membrane spanning protein tyrosine kinase activity"/>
    <property type="evidence" value="ECO:0007669"/>
    <property type="project" value="UniProtKB-EC"/>
</dbReference>
<evidence type="ECO:0000313" key="20">
    <source>
        <dbReference type="Proteomes" id="UP000502415"/>
    </source>
</evidence>
<evidence type="ECO:0000256" key="6">
    <source>
        <dbReference type="ARBA" id="ARBA00022692"/>
    </source>
</evidence>
<evidence type="ECO:0000256" key="1">
    <source>
        <dbReference type="ARBA" id="ARBA00004429"/>
    </source>
</evidence>
<dbReference type="Pfam" id="PF13807">
    <property type="entry name" value="GNVR"/>
    <property type="match status" value="1"/>
</dbReference>
<dbReference type="KEGG" id="mfy:HH212_25165"/>
<evidence type="ECO:0000256" key="14">
    <source>
        <dbReference type="SAM" id="Coils"/>
    </source>
</evidence>
<dbReference type="EC" id="2.7.10.2" evidence="19"/>
<dbReference type="InterPro" id="IPR025669">
    <property type="entry name" value="AAA_dom"/>
</dbReference>
<keyword evidence="20" id="KW-1185">Reference proteome</keyword>
<keyword evidence="9" id="KW-0067">ATP-binding</keyword>
<evidence type="ECO:0000256" key="5">
    <source>
        <dbReference type="ARBA" id="ARBA00022679"/>
    </source>
</evidence>
<organism evidence="19 20">
    <name type="scientific">Massilia forsythiae</name>
    <dbReference type="NCBI Taxonomy" id="2728020"/>
    <lineage>
        <taxon>Bacteria</taxon>
        <taxon>Pseudomonadati</taxon>
        <taxon>Pseudomonadota</taxon>
        <taxon>Betaproteobacteria</taxon>
        <taxon>Burkholderiales</taxon>
        <taxon>Oxalobacteraceae</taxon>
        <taxon>Telluria group</taxon>
        <taxon>Massilia</taxon>
    </lineage>
</organism>
<dbReference type="PANTHER" id="PTHR32309">
    <property type="entry name" value="TYROSINE-PROTEIN KINASE"/>
    <property type="match status" value="1"/>
</dbReference>
<dbReference type="Pfam" id="PF23607">
    <property type="entry name" value="WZC_N"/>
    <property type="match status" value="1"/>
</dbReference>
<dbReference type="GO" id="GO:0005524">
    <property type="term" value="F:ATP binding"/>
    <property type="evidence" value="ECO:0007669"/>
    <property type="project" value="UniProtKB-KW"/>
</dbReference>
<keyword evidence="5 19" id="KW-0808">Transferase</keyword>
<evidence type="ECO:0000256" key="10">
    <source>
        <dbReference type="ARBA" id="ARBA00022989"/>
    </source>
</evidence>
<keyword evidence="3" id="KW-1003">Cell membrane</keyword>
<accession>A0A7Z2W0Z2</accession>
<evidence type="ECO:0000256" key="15">
    <source>
        <dbReference type="SAM" id="Phobius"/>
    </source>
</evidence>
<evidence type="ECO:0000256" key="2">
    <source>
        <dbReference type="ARBA" id="ARBA00008883"/>
    </source>
</evidence>
<dbReference type="Proteomes" id="UP000502415">
    <property type="component" value="Chromosome"/>
</dbReference>
<feature type="transmembrane region" description="Helical" evidence="15">
    <location>
        <begin position="468"/>
        <end position="486"/>
    </location>
</feature>
<evidence type="ECO:0000256" key="4">
    <source>
        <dbReference type="ARBA" id="ARBA00022519"/>
    </source>
</evidence>
<sequence>MSTASEQHALTQIAPSPPILGVPFDPRVVDGPSDEASFDLKGYLHTLFDNRWLIGGITAIITLVAVLYALVAKPVYEANLMIHVEEESPNASKNILSEASSLFETKKAAIAEMELLRSRMVVSRAVDNLQLYIDVQPRYFPIAGFWFAKQNGNNLSEPGLFGYGGYVWGAEKAEVSLFEVPDAWLGREFTLTSLGNGRFRFSGGGQRIVFDGNVGLRYRVPTPEGVIELKVDHLSANPGARFLLRRMSRLAMIQAVQNTLVITEQGKQSGIIEVKLQGENARRTHGVLSEIGREYMRQNLARKTEEAEKSLAFLNQQLPILKRQLEQAEDRYNQFRNAHGTVDLQEEARMSLAQAAAARARRIDLIQKKTELLARFTEDHPVVAAVNRQRRAVDAEIDEVNARIKAMPVLEQDEARLTRDIKVNTDLYTALSNTAQQLRLISVGRVSNVRMVDAPIPPEKPIKPNRPLIVALAVVTGLFLGALVAFTRKAMMGGIDDPQKIEQLLRARVVYATIPHSANQEKLMRKAKGGNGVLPLLATIIPEDPAVESLRSFRAALQFSMPHFRNNIVMFAGPTRGIGKSFVSANFAAVMAASGKRVLLIDADLRNGQLHHYFGIGRDRGLSRAILGQSAVDEVIHHDVVDNLDFIPTGELPPNRSEFLLHLNFGSLLQQVSARYDIVLLDPPPLLAIADALIIGSHAGAVFIVARSGQTNESDINESIKRLNHAGISPQGVLFNDMSPRLGSYAAYQRLGTTSRIGYSAH</sequence>
<evidence type="ECO:0000259" key="16">
    <source>
        <dbReference type="Pfam" id="PF02706"/>
    </source>
</evidence>
<dbReference type="CDD" id="cd05387">
    <property type="entry name" value="BY-kinase"/>
    <property type="match status" value="1"/>
</dbReference>
<protein>
    <submittedName>
        <fullName evidence="19">Polysaccharide biosynthesis tyrosine autokinase</fullName>
        <ecNumber evidence="19">2.7.10.2</ecNumber>
    </submittedName>
</protein>
<comment type="similarity">
    <text evidence="2">Belongs to the etk/wzc family.</text>
</comment>
<keyword evidence="10 15" id="KW-1133">Transmembrane helix</keyword>
<feature type="coiled-coil region" evidence="14">
    <location>
        <begin position="297"/>
        <end position="338"/>
    </location>
</feature>
<gene>
    <name evidence="19" type="ORF">HH212_25165</name>
</gene>
<dbReference type="SUPFAM" id="SSF52540">
    <property type="entry name" value="P-loop containing nucleoside triphosphate hydrolases"/>
    <property type="match status" value="1"/>
</dbReference>
<dbReference type="InterPro" id="IPR003856">
    <property type="entry name" value="LPS_length_determ_N"/>
</dbReference>
<dbReference type="NCBIfam" id="TIGR01005">
    <property type="entry name" value="eps_transp_fam"/>
    <property type="match status" value="1"/>
</dbReference>
<keyword evidence="8 19" id="KW-0418">Kinase</keyword>
<keyword evidence="6 15" id="KW-0812">Transmembrane</keyword>
<dbReference type="Pfam" id="PF02706">
    <property type="entry name" value="Wzz"/>
    <property type="match status" value="1"/>
</dbReference>
<feature type="domain" description="Tyrosine-protein kinase G-rich" evidence="18">
    <location>
        <begin position="411"/>
        <end position="490"/>
    </location>
</feature>
<keyword evidence="7" id="KW-0547">Nucleotide-binding</keyword>
<dbReference type="Gene3D" id="3.40.50.300">
    <property type="entry name" value="P-loop containing nucleotide triphosphate hydrolases"/>
    <property type="match status" value="1"/>
</dbReference>
<comment type="subcellular location">
    <subcellularLocation>
        <location evidence="1">Cell inner membrane</location>
        <topology evidence="1">Multi-pass membrane protein</topology>
    </subcellularLocation>
</comment>
<keyword evidence="11 15" id="KW-0472">Membrane</keyword>
<evidence type="ECO:0000256" key="9">
    <source>
        <dbReference type="ARBA" id="ARBA00022840"/>
    </source>
</evidence>
<keyword evidence="12" id="KW-0829">Tyrosine-protein kinase</keyword>
<feature type="transmembrane region" description="Helical" evidence="15">
    <location>
        <begin position="52"/>
        <end position="71"/>
    </location>
</feature>
<evidence type="ECO:0000259" key="17">
    <source>
        <dbReference type="Pfam" id="PF13614"/>
    </source>
</evidence>
<dbReference type="InterPro" id="IPR005700">
    <property type="entry name" value="EPS_ExoP-like"/>
</dbReference>
<dbReference type="NCBIfam" id="TIGR01007">
    <property type="entry name" value="eps_fam"/>
    <property type="match status" value="1"/>
</dbReference>
<evidence type="ECO:0000256" key="8">
    <source>
        <dbReference type="ARBA" id="ARBA00022777"/>
    </source>
</evidence>
<dbReference type="GO" id="GO:0005886">
    <property type="term" value="C:plasma membrane"/>
    <property type="evidence" value="ECO:0007669"/>
    <property type="project" value="UniProtKB-SubCell"/>
</dbReference>
<evidence type="ECO:0000256" key="12">
    <source>
        <dbReference type="ARBA" id="ARBA00023137"/>
    </source>
</evidence>
<evidence type="ECO:0000256" key="13">
    <source>
        <dbReference type="ARBA" id="ARBA00053015"/>
    </source>
</evidence>
<keyword evidence="14" id="KW-0175">Coiled coil</keyword>
<dbReference type="InterPro" id="IPR032807">
    <property type="entry name" value="GNVR"/>
</dbReference>
<dbReference type="InterPro" id="IPR005702">
    <property type="entry name" value="Wzc-like_C"/>
</dbReference>
<evidence type="ECO:0000256" key="7">
    <source>
        <dbReference type="ARBA" id="ARBA00022741"/>
    </source>
</evidence>
<keyword evidence="4" id="KW-0997">Cell inner membrane</keyword>
<evidence type="ECO:0000313" key="19">
    <source>
        <dbReference type="EMBL" id="QJE02884.1"/>
    </source>
</evidence>
<dbReference type="InterPro" id="IPR027417">
    <property type="entry name" value="P-loop_NTPase"/>
</dbReference>
<comment type="catalytic activity">
    <reaction evidence="13">
        <text>L-tyrosyl-[protein] + ATP = O-phospho-L-tyrosyl-[protein] + ADP + H(+)</text>
        <dbReference type="Rhea" id="RHEA:10596"/>
        <dbReference type="Rhea" id="RHEA-COMP:10136"/>
        <dbReference type="Rhea" id="RHEA-COMP:20101"/>
        <dbReference type="ChEBI" id="CHEBI:15378"/>
        <dbReference type="ChEBI" id="CHEBI:30616"/>
        <dbReference type="ChEBI" id="CHEBI:46858"/>
        <dbReference type="ChEBI" id="CHEBI:61978"/>
        <dbReference type="ChEBI" id="CHEBI:456216"/>
    </reaction>
</comment>
<evidence type="ECO:0000256" key="3">
    <source>
        <dbReference type="ARBA" id="ARBA00022475"/>
    </source>
</evidence>
<dbReference type="EMBL" id="CP051685">
    <property type="protein sequence ID" value="QJE02884.1"/>
    <property type="molecule type" value="Genomic_DNA"/>
</dbReference>
<dbReference type="InterPro" id="IPR050445">
    <property type="entry name" value="Bact_polysacc_biosynth/exp"/>
</dbReference>
<dbReference type="RefSeq" id="WP_170204965.1">
    <property type="nucleotide sequence ID" value="NZ_CP051685.1"/>
</dbReference>